<dbReference type="RefSeq" id="XP_056492723.1">
    <property type="nucleotide sequence ID" value="XM_056626928.1"/>
</dbReference>
<feature type="transmembrane region" description="Helical" evidence="1">
    <location>
        <begin position="246"/>
        <end position="266"/>
    </location>
</feature>
<protein>
    <submittedName>
        <fullName evidence="2">Uncharacterized protein</fullName>
    </submittedName>
</protein>
<sequence>MGRWHLNPSRPVALDVWFGLSFMPALDSITVVASCNRPIIDHWYYFVSVRMMAMASLVSFIILLFSNPTTKPFVSQYPGIVFISAFATYGLIGLCLDRSCAPPPKRTANLRSWSLSEYANALSRSNGTWKAAITSTAVTCGLGTVLTVVIPADWSTIIPVITTGFEAVFLRLNKFGRTSQYTVCAALFFQGGVCVQRGLRQVLVSPSLVIPPWMFLSLPVVSRLVLDLHLYTVFREYPEFSWARRNAVISTTTLVQTVAMLLVLEATQFPVMRWVKPITVLILYSTSIVGVSMPAAYNIAFEIISNT</sequence>
<dbReference type="EMBL" id="JAPZBU010000004">
    <property type="protein sequence ID" value="KAJ5408408.1"/>
    <property type="molecule type" value="Genomic_DNA"/>
</dbReference>
<feature type="transmembrane region" description="Helical" evidence="1">
    <location>
        <begin position="16"/>
        <end position="36"/>
    </location>
</feature>
<dbReference type="Proteomes" id="UP001147747">
    <property type="component" value="Unassembled WGS sequence"/>
</dbReference>
<evidence type="ECO:0000313" key="2">
    <source>
        <dbReference type="EMBL" id="KAJ5408408.1"/>
    </source>
</evidence>
<feature type="transmembrane region" description="Helical" evidence="1">
    <location>
        <begin position="278"/>
        <end position="300"/>
    </location>
</feature>
<keyword evidence="3" id="KW-1185">Reference proteome</keyword>
<proteinExistence type="predicted"/>
<evidence type="ECO:0000256" key="1">
    <source>
        <dbReference type="SAM" id="Phobius"/>
    </source>
</evidence>
<name>A0A9W9W8P2_9EURO</name>
<feature type="transmembrane region" description="Helical" evidence="1">
    <location>
        <begin position="77"/>
        <end position="96"/>
    </location>
</feature>
<dbReference type="AlphaFoldDB" id="A0A9W9W8P2"/>
<gene>
    <name evidence="2" type="ORF">N7509_002291</name>
</gene>
<accession>A0A9W9W8P2</accession>
<comment type="caution">
    <text evidence="2">The sequence shown here is derived from an EMBL/GenBank/DDBJ whole genome shotgun (WGS) entry which is preliminary data.</text>
</comment>
<dbReference type="GeneID" id="81365908"/>
<reference evidence="2" key="1">
    <citation type="submission" date="2022-12" db="EMBL/GenBank/DDBJ databases">
        <authorList>
            <person name="Petersen C."/>
        </authorList>
    </citation>
    <scope>NUCLEOTIDE SEQUENCE</scope>
    <source>
        <strain evidence="2">IBT 29677</strain>
    </source>
</reference>
<keyword evidence="1" id="KW-0472">Membrane</keyword>
<keyword evidence="1" id="KW-1133">Transmembrane helix</keyword>
<dbReference type="OrthoDB" id="4491990at2759"/>
<organism evidence="2 3">
    <name type="scientific">Penicillium cosmopolitanum</name>
    <dbReference type="NCBI Taxonomy" id="1131564"/>
    <lineage>
        <taxon>Eukaryota</taxon>
        <taxon>Fungi</taxon>
        <taxon>Dikarya</taxon>
        <taxon>Ascomycota</taxon>
        <taxon>Pezizomycotina</taxon>
        <taxon>Eurotiomycetes</taxon>
        <taxon>Eurotiomycetidae</taxon>
        <taxon>Eurotiales</taxon>
        <taxon>Aspergillaceae</taxon>
        <taxon>Penicillium</taxon>
    </lineage>
</organism>
<keyword evidence="1" id="KW-0812">Transmembrane</keyword>
<reference evidence="2" key="2">
    <citation type="journal article" date="2023" name="IMA Fungus">
        <title>Comparative genomic study of the Penicillium genus elucidates a diverse pangenome and 15 lateral gene transfer events.</title>
        <authorList>
            <person name="Petersen C."/>
            <person name="Sorensen T."/>
            <person name="Nielsen M.R."/>
            <person name="Sondergaard T.E."/>
            <person name="Sorensen J.L."/>
            <person name="Fitzpatrick D.A."/>
            <person name="Frisvad J.C."/>
            <person name="Nielsen K.L."/>
        </authorList>
    </citation>
    <scope>NUCLEOTIDE SEQUENCE</scope>
    <source>
        <strain evidence="2">IBT 29677</strain>
    </source>
</reference>
<feature type="transmembrane region" description="Helical" evidence="1">
    <location>
        <begin position="43"/>
        <end position="65"/>
    </location>
</feature>
<evidence type="ECO:0000313" key="3">
    <source>
        <dbReference type="Proteomes" id="UP001147747"/>
    </source>
</evidence>